<evidence type="ECO:0000313" key="2">
    <source>
        <dbReference type="EMBL" id="MFC6008060.1"/>
    </source>
</evidence>
<accession>A0ABW1JFV0</accession>
<proteinExistence type="predicted"/>
<dbReference type="EMBL" id="JBHSRD010000004">
    <property type="protein sequence ID" value="MFC6008060.1"/>
    <property type="molecule type" value="Genomic_DNA"/>
</dbReference>
<reference evidence="3" key="1">
    <citation type="journal article" date="2019" name="Int. J. Syst. Evol. Microbiol.">
        <title>The Global Catalogue of Microorganisms (GCM) 10K type strain sequencing project: providing services to taxonomists for standard genome sequencing and annotation.</title>
        <authorList>
            <consortium name="The Broad Institute Genomics Platform"/>
            <consortium name="The Broad Institute Genome Sequencing Center for Infectious Disease"/>
            <person name="Wu L."/>
            <person name="Ma J."/>
        </authorList>
    </citation>
    <scope>NUCLEOTIDE SEQUENCE [LARGE SCALE GENOMIC DNA]</scope>
    <source>
        <strain evidence="3">KACC 14249</strain>
    </source>
</reference>
<evidence type="ECO:0000259" key="1">
    <source>
        <dbReference type="Pfam" id="PF04326"/>
    </source>
</evidence>
<dbReference type="GO" id="GO:0005524">
    <property type="term" value="F:ATP binding"/>
    <property type="evidence" value="ECO:0007669"/>
    <property type="project" value="UniProtKB-KW"/>
</dbReference>
<dbReference type="InterPro" id="IPR038461">
    <property type="entry name" value="Schlafen_AlbA_2_dom_sf"/>
</dbReference>
<comment type="caution">
    <text evidence="2">The sequence shown here is derived from an EMBL/GenBank/DDBJ whole genome shotgun (WGS) entry which is preliminary data.</text>
</comment>
<gene>
    <name evidence="2" type="ORF">ACFQDO_13065</name>
</gene>
<keyword evidence="2" id="KW-0067">ATP-binding</keyword>
<keyword evidence="3" id="KW-1185">Reference proteome</keyword>
<sequence>MDVKREVGDSNGPRRELARDLAGFAIDGGALLIGVAEDTDTGTLTPSPVPLVGQAERIEQVAATRIDPPLFVQVRAIPTASDPARGYLWVDVPPSPLAPHMVEGAYWGRVDKTKGRLTDAQVLRLHAERKSVEASMSATLDLEIERDPVPLGLQREGHLYLAANPLSPQADLGLAFLKQRDQARLFRLINAPSTTLSNRARGIPPTPEYAGAMRLRAEGIAMSSLSEGARESPVNADRETDLVDIEFREDGGIRAVVGRATTTWGERRAIVDGLAVAYARLMLGWAREYGSECAFSGVWVFGLAATGLKNLSSSVYDSSSIRRQPPIYDAAQYRAVTRASTLELEDQPWAVADRLVSKLLRSLATEQYFIADLQTPNSAG</sequence>
<feature type="domain" description="Schlafen AlbA-2" evidence="1">
    <location>
        <begin position="2"/>
        <end position="116"/>
    </location>
</feature>
<dbReference type="RefSeq" id="WP_345715251.1">
    <property type="nucleotide sequence ID" value="NZ_BAABFP010000002.1"/>
</dbReference>
<dbReference type="Proteomes" id="UP001596189">
    <property type="component" value="Unassembled WGS sequence"/>
</dbReference>
<dbReference type="Gene3D" id="3.30.950.30">
    <property type="entry name" value="Schlafen, AAA domain"/>
    <property type="match status" value="1"/>
</dbReference>
<dbReference type="Pfam" id="PF04326">
    <property type="entry name" value="SLFN_AlbA_2"/>
    <property type="match status" value="1"/>
</dbReference>
<evidence type="ECO:0000313" key="3">
    <source>
        <dbReference type="Proteomes" id="UP001596189"/>
    </source>
</evidence>
<keyword evidence="2" id="KW-0547">Nucleotide-binding</keyword>
<dbReference type="InterPro" id="IPR007421">
    <property type="entry name" value="Schlafen_AlbA_2_dom"/>
</dbReference>
<name>A0ABW1JFV0_9ACTN</name>
<organism evidence="2 3">
    <name type="scientific">Angustibacter luteus</name>
    <dbReference type="NCBI Taxonomy" id="658456"/>
    <lineage>
        <taxon>Bacteria</taxon>
        <taxon>Bacillati</taxon>
        <taxon>Actinomycetota</taxon>
        <taxon>Actinomycetes</taxon>
        <taxon>Kineosporiales</taxon>
        <taxon>Kineosporiaceae</taxon>
    </lineage>
</organism>
<protein>
    <submittedName>
        <fullName evidence="2">ATP-binding protein</fullName>
    </submittedName>
</protein>